<keyword evidence="8" id="KW-0808">Transferase</keyword>
<dbReference type="FunFam" id="1.10.510.10:FF:000571">
    <property type="entry name" value="Maternal embryonic leucine zipper kinase"/>
    <property type="match status" value="1"/>
</dbReference>
<dbReference type="InterPro" id="IPR015943">
    <property type="entry name" value="WD40/YVTN_repeat-like_dom_sf"/>
</dbReference>
<dbReference type="PROSITE" id="PS50082">
    <property type="entry name" value="WD_REPEATS_2"/>
    <property type="match status" value="6"/>
</dbReference>
<feature type="repeat" description="WD" evidence="5">
    <location>
        <begin position="523"/>
        <end position="563"/>
    </location>
</feature>
<dbReference type="PANTHER" id="PTHR19879">
    <property type="entry name" value="TRANSCRIPTION INITIATION FACTOR TFIID"/>
    <property type="match status" value="1"/>
</dbReference>
<dbReference type="InterPro" id="IPR020472">
    <property type="entry name" value="WD40_PAC1"/>
</dbReference>
<evidence type="ECO:0000256" key="5">
    <source>
        <dbReference type="PROSITE-ProRule" id="PRU00221"/>
    </source>
</evidence>
<dbReference type="Pfam" id="PF00069">
    <property type="entry name" value="Pkinase"/>
    <property type="match status" value="1"/>
</dbReference>
<dbReference type="OrthoDB" id="136964at2"/>
<dbReference type="AlphaFoldDB" id="A0A326U9L2"/>
<feature type="repeat" description="WD" evidence="5">
    <location>
        <begin position="438"/>
        <end position="462"/>
    </location>
</feature>
<keyword evidence="2" id="KW-0677">Repeat</keyword>
<protein>
    <submittedName>
        <fullName evidence="8">Serine/threonine protein kinase</fullName>
    </submittedName>
</protein>
<dbReference type="CDD" id="cd00200">
    <property type="entry name" value="WD40"/>
    <property type="match status" value="1"/>
</dbReference>
<evidence type="ECO:0000256" key="2">
    <source>
        <dbReference type="ARBA" id="ARBA00022737"/>
    </source>
</evidence>
<evidence type="ECO:0000256" key="6">
    <source>
        <dbReference type="PROSITE-ProRule" id="PRU10141"/>
    </source>
</evidence>
<dbReference type="SMART" id="SM00320">
    <property type="entry name" value="WD40"/>
    <property type="match status" value="7"/>
</dbReference>
<evidence type="ECO:0000256" key="3">
    <source>
        <dbReference type="ARBA" id="ARBA00022741"/>
    </source>
</evidence>
<dbReference type="GO" id="GO:0004674">
    <property type="term" value="F:protein serine/threonine kinase activity"/>
    <property type="evidence" value="ECO:0007669"/>
    <property type="project" value="UniProtKB-KW"/>
</dbReference>
<dbReference type="CDD" id="cd14014">
    <property type="entry name" value="STKc_PknB_like"/>
    <property type="match status" value="1"/>
</dbReference>
<name>A0A326U9L2_THEHA</name>
<dbReference type="Pfam" id="PF00400">
    <property type="entry name" value="WD40"/>
    <property type="match status" value="3"/>
</dbReference>
<dbReference type="RefSeq" id="WP_111321776.1">
    <property type="nucleotide sequence ID" value="NZ_BIFX01000003.1"/>
</dbReference>
<dbReference type="InterPro" id="IPR013979">
    <property type="entry name" value="TIF_beta_prop-like"/>
</dbReference>
<keyword evidence="9" id="KW-1185">Reference proteome</keyword>
<organism evidence="8 9">
    <name type="scientific">Thermosporothrix hazakensis</name>
    <dbReference type="NCBI Taxonomy" id="644383"/>
    <lineage>
        <taxon>Bacteria</taxon>
        <taxon>Bacillati</taxon>
        <taxon>Chloroflexota</taxon>
        <taxon>Ktedonobacteria</taxon>
        <taxon>Ktedonobacterales</taxon>
        <taxon>Thermosporotrichaceae</taxon>
        <taxon>Thermosporothrix</taxon>
    </lineage>
</organism>
<dbReference type="PROSITE" id="PS50294">
    <property type="entry name" value="WD_REPEATS_REGION"/>
    <property type="match status" value="2"/>
</dbReference>
<dbReference type="InterPro" id="IPR001680">
    <property type="entry name" value="WD40_rpt"/>
</dbReference>
<dbReference type="InterPro" id="IPR017441">
    <property type="entry name" value="Protein_kinase_ATP_BS"/>
</dbReference>
<proteinExistence type="predicted"/>
<feature type="repeat" description="WD" evidence="5">
    <location>
        <begin position="347"/>
        <end position="390"/>
    </location>
</feature>
<dbReference type="GO" id="GO:0005524">
    <property type="term" value="F:ATP binding"/>
    <property type="evidence" value="ECO:0007669"/>
    <property type="project" value="UniProtKB-UniRule"/>
</dbReference>
<sequence length="597" mass="66132">MKQVIGQSWGKYRLTRFLGEGGFAEVYLGEHQQLQIKVAIKILHTTLTEREAGEANQEIRAIASLRHPHIARLLDFGIQAGKPFLVQEYASGGSLQQHIPKGTRLPLAQVVRYVKQIASALQYAHEHGLLHRNLKPENMLLNAQGEILLSDFGITAIPNSGSSLNMQAARGTVSFLAPEQIQGKPQPASDQYALALAVYLWLSGDLPFQGTPREVIAQHLAFSPPSLRSRAQEVSPVVEQVVTTALAKNPNERFRNIQAFAMALEQAALSTSATGALRRPSSFSLTPPTPLFVQQQQQLPQAELFWRQNEPVTMVDWSLDSEQLLGRSNEKHIYVWDVANRKVLQVYQRHRTRVKKAAWGPHGMSTMIASASNDGIIQVWSAKSGTLLQICQETVPIQYFAWSSDGRLIASVAGTNVNIWDIKARKVLVSYPIKLQDVQVLDWSADGMYIVAASSDGAFQLWFMEVQGENHTFREHSRVYRGVTKSAIKALRWSPKKNILAYGSADGNIEIWNPATGIPLATYQGHQEAINALAWSPDGEKVASAGTRTVHIWNSAKGERETLYQAHEGEVTALDWSPDGTRIASAGTDGTIRFWKV</sequence>
<keyword evidence="3 6" id="KW-0547">Nucleotide-binding</keyword>
<evidence type="ECO:0000259" key="7">
    <source>
        <dbReference type="PROSITE" id="PS50011"/>
    </source>
</evidence>
<feature type="binding site" evidence="6">
    <location>
        <position position="41"/>
    </location>
    <ligand>
        <name>ATP</name>
        <dbReference type="ChEBI" id="CHEBI:30616"/>
    </ligand>
</feature>
<feature type="repeat" description="WD" evidence="5">
    <location>
        <begin position="564"/>
        <end position="597"/>
    </location>
</feature>
<dbReference type="SUPFAM" id="SSF56112">
    <property type="entry name" value="Protein kinase-like (PK-like)"/>
    <property type="match status" value="1"/>
</dbReference>
<dbReference type="Gene3D" id="2.130.10.10">
    <property type="entry name" value="YVTN repeat-like/Quinoprotein amine dehydrogenase"/>
    <property type="match status" value="2"/>
</dbReference>
<dbReference type="InterPro" id="IPR036322">
    <property type="entry name" value="WD40_repeat_dom_sf"/>
</dbReference>
<keyword evidence="8" id="KW-0418">Kinase</keyword>
<evidence type="ECO:0000256" key="1">
    <source>
        <dbReference type="ARBA" id="ARBA00022574"/>
    </source>
</evidence>
<feature type="repeat" description="WD" evidence="5">
    <location>
        <begin position="486"/>
        <end position="522"/>
    </location>
</feature>
<feature type="domain" description="Protein kinase" evidence="7">
    <location>
        <begin position="12"/>
        <end position="269"/>
    </location>
</feature>
<evidence type="ECO:0000313" key="8">
    <source>
        <dbReference type="EMBL" id="PZW31103.1"/>
    </source>
</evidence>
<feature type="repeat" description="WD" evidence="5">
    <location>
        <begin position="305"/>
        <end position="346"/>
    </location>
</feature>
<gene>
    <name evidence="8" type="ORF">EI42_02200</name>
</gene>
<evidence type="ECO:0000256" key="4">
    <source>
        <dbReference type="ARBA" id="ARBA00022840"/>
    </source>
</evidence>
<dbReference type="PROSITE" id="PS50011">
    <property type="entry name" value="PROTEIN_KINASE_DOM"/>
    <property type="match status" value="1"/>
</dbReference>
<dbReference type="PANTHER" id="PTHR19879:SF9">
    <property type="entry name" value="TRANSCRIPTION INITIATION FACTOR TFIID SUBUNIT 5"/>
    <property type="match status" value="1"/>
</dbReference>
<accession>A0A326U9L2</accession>
<dbReference type="InterPro" id="IPR000719">
    <property type="entry name" value="Prot_kinase_dom"/>
</dbReference>
<keyword evidence="8" id="KW-0723">Serine/threonine-protein kinase</keyword>
<dbReference type="SUPFAM" id="SSF50978">
    <property type="entry name" value="WD40 repeat-like"/>
    <property type="match status" value="1"/>
</dbReference>
<dbReference type="Gene3D" id="1.10.510.10">
    <property type="entry name" value="Transferase(Phosphotransferase) domain 1"/>
    <property type="match status" value="1"/>
</dbReference>
<reference evidence="8 9" key="1">
    <citation type="submission" date="2018-06" db="EMBL/GenBank/DDBJ databases">
        <title>Genomic Encyclopedia of Archaeal and Bacterial Type Strains, Phase II (KMG-II): from individual species to whole genera.</title>
        <authorList>
            <person name="Goeker M."/>
        </authorList>
    </citation>
    <scope>NUCLEOTIDE SEQUENCE [LARGE SCALE GENOMIC DNA]</scope>
    <source>
        <strain evidence="8 9">ATCC BAA-1881</strain>
    </source>
</reference>
<evidence type="ECO:0000313" key="9">
    <source>
        <dbReference type="Proteomes" id="UP000248806"/>
    </source>
</evidence>
<dbReference type="EMBL" id="QKUF01000006">
    <property type="protein sequence ID" value="PZW31103.1"/>
    <property type="molecule type" value="Genomic_DNA"/>
</dbReference>
<comment type="caution">
    <text evidence="8">The sequence shown here is derived from an EMBL/GenBank/DDBJ whole genome shotgun (WGS) entry which is preliminary data.</text>
</comment>
<keyword evidence="4 6" id="KW-0067">ATP-binding</keyword>
<dbReference type="Pfam" id="PF08662">
    <property type="entry name" value="eIF2A"/>
    <property type="match status" value="1"/>
</dbReference>
<dbReference type="InterPro" id="IPR011009">
    <property type="entry name" value="Kinase-like_dom_sf"/>
</dbReference>
<dbReference type="PROSITE" id="PS00107">
    <property type="entry name" value="PROTEIN_KINASE_ATP"/>
    <property type="match status" value="1"/>
</dbReference>
<dbReference type="Proteomes" id="UP000248806">
    <property type="component" value="Unassembled WGS sequence"/>
</dbReference>
<dbReference type="PRINTS" id="PR00320">
    <property type="entry name" value="GPROTEINBRPT"/>
</dbReference>
<keyword evidence="1 5" id="KW-0853">WD repeat</keyword>